<protein>
    <submittedName>
        <fullName evidence="2">Uncharacterized protein</fullName>
    </submittedName>
</protein>
<feature type="compositionally biased region" description="Polar residues" evidence="1">
    <location>
        <begin position="82"/>
        <end position="95"/>
    </location>
</feature>
<dbReference type="AlphaFoldDB" id="A0A0G4GXQ9"/>
<feature type="compositionally biased region" description="Low complexity" evidence="1">
    <location>
        <begin position="104"/>
        <end position="119"/>
    </location>
</feature>
<dbReference type="VEuPathDB" id="CryptoDB:Vbra_18993"/>
<proteinExistence type="predicted"/>
<evidence type="ECO:0000313" key="3">
    <source>
        <dbReference type="Proteomes" id="UP000041254"/>
    </source>
</evidence>
<dbReference type="Proteomes" id="UP000041254">
    <property type="component" value="Unassembled WGS sequence"/>
</dbReference>
<accession>A0A0G4GXQ9</accession>
<dbReference type="EMBL" id="CDMY01000869">
    <property type="protein sequence ID" value="CEM35895.1"/>
    <property type="molecule type" value="Genomic_DNA"/>
</dbReference>
<feature type="region of interest" description="Disordered" evidence="1">
    <location>
        <begin position="34"/>
        <end position="132"/>
    </location>
</feature>
<feature type="region of interest" description="Disordered" evidence="1">
    <location>
        <begin position="149"/>
        <end position="180"/>
    </location>
</feature>
<dbReference type="InParanoid" id="A0A0G4GXQ9"/>
<reference evidence="2 3" key="1">
    <citation type="submission" date="2014-11" db="EMBL/GenBank/DDBJ databases">
        <authorList>
            <person name="Zhu J."/>
            <person name="Qi W."/>
            <person name="Song R."/>
        </authorList>
    </citation>
    <scope>NUCLEOTIDE SEQUENCE [LARGE SCALE GENOMIC DNA]</scope>
</reference>
<sequence>MDSLPHKVSLLQLAAEDDTVPHQRKVIEMFLAKFYGADQPRRRAKKILDKGNDERKDKKEKVKEETKDKDDERNKAVDEGSNRPTTGSRTPKSQDTTAPRREQTPAAAAAATRETTQQETPHDQGSGSDLLRQLVREIQSFIREEVSKALGGQPSMAERVRRARGRLETSGEQSAYTEDDIMKLLKGATMRDEP</sequence>
<organism evidence="2 3">
    <name type="scientific">Vitrella brassicaformis (strain CCMP3155)</name>
    <dbReference type="NCBI Taxonomy" id="1169540"/>
    <lineage>
        <taxon>Eukaryota</taxon>
        <taxon>Sar</taxon>
        <taxon>Alveolata</taxon>
        <taxon>Colpodellida</taxon>
        <taxon>Vitrellaceae</taxon>
        <taxon>Vitrella</taxon>
    </lineage>
</organism>
<gene>
    <name evidence="2" type="ORF">Vbra_18993</name>
</gene>
<evidence type="ECO:0000313" key="2">
    <source>
        <dbReference type="EMBL" id="CEM35895.1"/>
    </source>
</evidence>
<keyword evidence="3" id="KW-1185">Reference proteome</keyword>
<evidence type="ECO:0000256" key="1">
    <source>
        <dbReference type="SAM" id="MobiDB-lite"/>
    </source>
</evidence>
<name>A0A0G4GXQ9_VITBC</name>
<feature type="compositionally biased region" description="Basic and acidic residues" evidence="1">
    <location>
        <begin position="46"/>
        <end position="81"/>
    </location>
</feature>